<dbReference type="Pfam" id="PF04066">
    <property type="entry name" value="MrpF_PhaF"/>
    <property type="match status" value="1"/>
</dbReference>
<feature type="transmembrane region" description="Helical" evidence="6">
    <location>
        <begin position="61"/>
        <end position="81"/>
    </location>
</feature>
<evidence type="ECO:0000256" key="1">
    <source>
        <dbReference type="ARBA" id="ARBA00004651"/>
    </source>
</evidence>
<evidence type="ECO:0000256" key="2">
    <source>
        <dbReference type="ARBA" id="ARBA00022475"/>
    </source>
</evidence>
<evidence type="ECO:0000313" key="7">
    <source>
        <dbReference type="EMBL" id="MFA1540133.1"/>
    </source>
</evidence>
<keyword evidence="3 6" id="KW-0812">Transmembrane</keyword>
<dbReference type="EMBL" id="JAXCEI010000006">
    <property type="protein sequence ID" value="MFA1540133.1"/>
    <property type="molecule type" value="Genomic_DNA"/>
</dbReference>
<protein>
    <submittedName>
        <fullName evidence="7">Monovalent cation/H+ antiporter complex subunit F</fullName>
    </submittedName>
</protein>
<reference evidence="7 8" key="1">
    <citation type="submission" date="2023-11" db="EMBL/GenBank/DDBJ databases">
        <title>Actinomadura monticuli sp. nov., isolated from volcanic ash.</title>
        <authorList>
            <person name="Lee S.D."/>
            <person name="Yang H."/>
            <person name="Kim I.S."/>
        </authorList>
    </citation>
    <scope>NUCLEOTIDE SEQUENCE [LARGE SCALE GENOMIC DNA]</scope>
    <source>
        <strain evidence="7 8">DLS-62</strain>
    </source>
</reference>
<gene>
    <name evidence="7" type="ORF">SM611_14440</name>
</gene>
<name>A0ABV4QAY4_9ACTN</name>
<dbReference type="RefSeq" id="WP_371950052.1">
    <property type="nucleotide sequence ID" value="NZ_JAXCEI010000006.1"/>
</dbReference>
<evidence type="ECO:0000256" key="5">
    <source>
        <dbReference type="ARBA" id="ARBA00023136"/>
    </source>
</evidence>
<accession>A0ABV4QAY4</accession>
<keyword evidence="8" id="KW-1185">Reference proteome</keyword>
<keyword evidence="5 6" id="KW-0472">Membrane</keyword>
<dbReference type="InterPro" id="IPR007208">
    <property type="entry name" value="MrpF/PhaF-like"/>
</dbReference>
<comment type="subcellular location">
    <subcellularLocation>
        <location evidence="1">Cell membrane</location>
        <topology evidence="1">Multi-pass membrane protein</topology>
    </subcellularLocation>
</comment>
<evidence type="ECO:0000256" key="6">
    <source>
        <dbReference type="SAM" id="Phobius"/>
    </source>
</evidence>
<dbReference type="Proteomes" id="UP001569963">
    <property type="component" value="Unassembled WGS sequence"/>
</dbReference>
<comment type="caution">
    <text evidence="7">The sequence shown here is derived from an EMBL/GenBank/DDBJ whole genome shotgun (WGS) entry which is preliminary data.</text>
</comment>
<proteinExistence type="predicted"/>
<feature type="transmembrane region" description="Helical" evidence="6">
    <location>
        <begin position="34"/>
        <end position="54"/>
    </location>
</feature>
<evidence type="ECO:0000256" key="4">
    <source>
        <dbReference type="ARBA" id="ARBA00022989"/>
    </source>
</evidence>
<keyword evidence="4 6" id="KW-1133">Transmembrane helix</keyword>
<evidence type="ECO:0000256" key="3">
    <source>
        <dbReference type="ARBA" id="ARBA00022692"/>
    </source>
</evidence>
<keyword evidence="2" id="KW-1003">Cell membrane</keyword>
<organism evidence="7 8">
    <name type="scientific">Actinomadura monticuli</name>
    <dbReference type="NCBI Taxonomy" id="3097367"/>
    <lineage>
        <taxon>Bacteria</taxon>
        <taxon>Bacillati</taxon>
        <taxon>Actinomycetota</taxon>
        <taxon>Actinomycetes</taxon>
        <taxon>Streptosporangiales</taxon>
        <taxon>Thermomonosporaceae</taxon>
        <taxon>Actinomadura</taxon>
    </lineage>
</organism>
<sequence length="85" mass="8761">MTHPLFLVAAVALLAGWLPLLAVAVRARTLDGVAALQTAGTQTTLVLACLATGLRQSSFGSVALITAVCVVVSGLIFARFLDRLP</sequence>
<evidence type="ECO:0000313" key="8">
    <source>
        <dbReference type="Proteomes" id="UP001569963"/>
    </source>
</evidence>